<evidence type="ECO:0000256" key="1">
    <source>
        <dbReference type="SAM" id="Phobius"/>
    </source>
</evidence>
<keyword evidence="1" id="KW-0472">Membrane</keyword>
<feature type="transmembrane region" description="Helical" evidence="1">
    <location>
        <begin position="115"/>
        <end position="135"/>
    </location>
</feature>
<keyword evidence="1" id="KW-0812">Transmembrane</keyword>
<name>A0A6J4IIB6_9SPHI</name>
<dbReference type="AlphaFoldDB" id="A0A6J4IIB6"/>
<keyword evidence="1" id="KW-1133">Transmembrane helix</keyword>
<feature type="transmembrane region" description="Helical" evidence="1">
    <location>
        <begin position="165"/>
        <end position="184"/>
    </location>
</feature>
<reference evidence="2" key="1">
    <citation type="submission" date="2020-02" db="EMBL/GenBank/DDBJ databases">
        <authorList>
            <person name="Meier V. D."/>
        </authorList>
    </citation>
    <scope>NUCLEOTIDE SEQUENCE</scope>
    <source>
        <strain evidence="2">AVDCRST_MAG56</strain>
    </source>
</reference>
<organism evidence="2">
    <name type="scientific">uncultured Cytophagales bacterium</name>
    <dbReference type="NCBI Taxonomy" id="158755"/>
    <lineage>
        <taxon>Bacteria</taxon>
        <taxon>Pseudomonadati</taxon>
        <taxon>Bacteroidota</taxon>
        <taxon>Sphingobacteriia</taxon>
        <taxon>Sphingobacteriales</taxon>
        <taxon>environmental samples</taxon>
    </lineage>
</organism>
<feature type="transmembrane region" description="Helical" evidence="1">
    <location>
        <begin position="141"/>
        <end position="158"/>
    </location>
</feature>
<gene>
    <name evidence="2" type="ORF">AVDCRST_MAG56-2044</name>
</gene>
<accession>A0A6J4IIB6</accession>
<protein>
    <submittedName>
        <fullName evidence="2">Uncharacterized protein</fullName>
    </submittedName>
</protein>
<sequence length="211" mass="23173">MKESPSPLETLHEIRDMMEKSSRFLSLSGLSGVFAGVFALAGATAAYRFLGIGILEPAYHRYAYDADYINISFIKFFLIDAALVLVAALSAGIYFTARKAKKQGQSLWGFTARRLVFSMMIPLVAGGLFCLALVYHGAIGLAAPATLIFYGLALLNGSQYTLHDVRYLGITEIILGILASFFIGYGLLCWAVGFGVMHILYGAIMYYKYER</sequence>
<proteinExistence type="predicted"/>
<evidence type="ECO:0000313" key="2">
    <source>
        <dbReference type="EMBL" id="CAA9252511.1"/>
    </source>
</evidence>
<feature type="transmembrane region" description="Helical" evidence="1">
    <location>
        <begin position="69"/>
        <end position="95"/>
    </location>
</feature>
<feature type="transmembrane region" description="Helical" evidence="1">
    <location>
        <begin position="24"/>
        <end position="49"/>
    </location>
</feature>
<dbReference type="EMBL" id="CADCTQ010000183">
    <property type="protein sequence ID" value="CAA9252511.1"/>
    <property type="molecule type" value="Genomic_DNA"/>
</dbReference>